<dbReference type="Pfam" id="PF24893">
    <property type="entry name" value="DUF7743"/>
    <property type="match status" value="1"/>
</dbReference>
<evidence type="ECO:0000259" key="3">
    <source>
        <dbReference type="PROSITE" id="PS50026"/>
    </source>
</evidence>
<reference evidence="5" key="1">
    <citation type="journal article" date="2011" name="Genome Res.">
        <title>Phylogeny-wide analysis of social amoeba genomes highlights ancient origins for complex intercellular communication.</title>
        <authorList>
            <person name="Heidel A.J."/>
            <person name="Lawal H.M."/>
            <person name="Felder M."/>
            <person name="Schilde C."/>
            <person name="Helps N.R."/>
            <person name="Tunggal B."/>
            <person name="Rivero F."/>
            <person name="John U."/>
            <person name="Schleicher M."/>
            <person name="Eichinger L."/>
            <person name="Platzer M."/>
            <person name="Noegel A.A."/>
            <person name="Schaap P."/>
            <person name="Gloeckner G."/>
        </authorList>
    </citation>
    <scope>NUCLEOTIDE SEQUENCE [LARGE SCALE GENOMIC DNA]</scope>
    <source>
        <strain evidence="5">SH3</strain>
    </source>
</reference>
<evidence type="ECO:0000313" key="5">
    <source>
        <dbReference type="Proteomes" id="UP000007797"/>
    </source>
</evidence>
<dbReference type="GeneID" id="14874524"/>
<keyword evidence="5" id="KW-1185">Reference proteome</keyword>
<dbReference type="Proteomes" id="UP000007797">
    <property type="component" value="Unassembled WGS sequence"/>
</dbReference>
<dbReference type="PROSITE" id="PS00022">
    <property type="entry name" value="EGF_1"/>
    <property type="match status" value="1"/>
</dbReference>
<gene>
    <name evidence="4" type="ORF">DFA_04277</name>
</gene>
<feature type="disulfide bond" evidence="1">
    <location>
        <begin position="1095"/>
        <end position="1105"/>
    </location>
</feature>
<evidence type="ECO:0000256" key="1">
    <source>
        <dbReference type="PROSITE-ProRule" id="PRU00076"/>
    </source>
</evidence>
<keyword evidence="2" id="KW-1133">Transmembrane helix</keyword>
<dbReference type="PANTHER" id="PTHR31378:SF17">
    <property type="match status" value="1"/>
</dbReference>
<name>F4PP46_CACFS</name>
<dbReference type="PANTHER" id="PTHR31378">
    <property type="entry name" value="EGF-LIKE DOMAIN-CONTAINING PROTEIN-RELATED-RELATED"/>
    <property type="match status" value="1"/>
</dbReference>
<keyword evidence="1" id="KW-0245">EGF-like domain</keyword>
<keyword evidence="2" id="KW-0472">Membrane</keyword>
<dbReference type="OMA" id="NCTISHH"/>
<dbReference type="EMBL" id="GL883009">
    <property type="protein sequence ID" value="EGG22159.1"/>
    <property type="molecule type" value="Genomic_DNA"/>
</dbReference>
<dbReference type="InterPro" id="IPR055463">
    <property type="entry name" value="DUF7035"/>
</dbReference>
<feature type="domain" description="EGF-like" evidence="3">
    <location>
        <begin position="1091"/>
        <end position="1123"/>
    </location>
</feature>
<comment type="caution">
    <text evidence="1">Lacks conserved residue(s) required for the propagation of feature annotation.</text>
</comment>
<dbReference type="InterPro" id="IPR056645">
    <property type="entry name" value="DUF7743"/>
</dbReference>
<evidence type="ECO:0000256" key="2">
    <source>
        <dbReference type="SAM" id="Phobius"/>
    </source>
</evidence>
<dbReference type="InterPro" id="IPR000742">
    <property type="entry name" value="EGF"/>
</dbReference>
<dbReference type="RefSeq" id="XP_004360010.1">
    <property type="nucleotide sequence ID" value="XM_004359953.1"/>
</dbReference>
<keyword evidence="2" id="KW-0812">Transmembrane</keyword>
<feature type="transmembrane region" description="Helical" evidence="2">
    <location>
        <begin position="1379"/>
        <end position="1402"/>
    </location>
</feature>
<feature type="disulfide bond" evidence="1">
    <location>
        <begin position="1113"/>
        <end position="1122"/>
    </location>
</feature>
<dbReference type="Pfam" id="PF22933">
    <property type="entry name" value="ComC_SSD"/>
    <property type="match status" value="1"/>
</dbReference>
<keyword evidence="1" id="KW-1015">Disulfide bond</keyword>
<organism evidence="4 5">
    <name type="scientific">Cavenderia fasciculata</name>
    <name type="common">Slime mold</name>
    <name type="synonym">Dictyostelium fasciculatum</name>
    <dbReference type="NCBI Taxonomy" id="261658"/>
    <lineage>
        <taxon>Eukaryota</taxon>
        <taxon>Amoebozoa</taxon>
        <taxon>Evosea</taxon>
        <taxon>Eumycetozoa</taxon>
        <taxon>Dictyostelia</taxon>
        <taxon>Acytosteliales</taxon>
        <taxon>Cavenderiaceae</taxon>
        <taxon>Cavenderia</taxon>
    </lineage>
</organism>
<dbReference type="InterPro" id="IPR054484">
    <property type="entry name" value="ComC_SSD"/>
</dbReference>
<dbReference type="Gene3D" id="2.60.120.260">
    <property type="entry name" value="Galactose-binding domain-like"/>
    <property type="match status" value="1"/>
</dbReference>
<protein>
    <submittedName>
        <fullName evidence="4">EGF-like domain-containing protein</fullName>
    </submittedName>
</protein>
<dbReference type="PROSITE" id="PS01186">
    <property type="entry name" value="EGF_2"/>
    <property type="match status" value="1"/>
</dbReference>
<dbReference type="Pfam" id="PF23034">
    <property type="entry name" value="DUF7035"/>
    <property type="match status" value="1"/>
</dbReference>
<dbReference type="Pfam" id="PF23033">
    <property type="entry name" value="DUF7034"/>
    <property type="match status" value="1"/>
</dbReference>
<dbReference type="OrthoDB" id="21537at2759"/>
<accession>F4PP46</accession>
<dbReference type="KEGG" id="dfa:DFA_04277"/>
<evidence type="ECO:0000313" key="4">
    <source>
        <dbReference type="EMBL" id="EGG22159.1"/>
    </source>
</evidence>
<dbReference type="PROSITE" id="PS50026">
    <property type="entry name" value="EGF_3"/>
    <property type="match status" value="1"/>
</dbReference>
<sequence length="1427" mass="158408">MVAGKYKYKTLIYCFIFLLLFITRSFGGVIINVYNSLAVFSSNTGQCSGSYTLTLASNVSDVSQITGTTITFITSSSLDKSLLSTPVKQLRVDYLMNGGVTSNSTLSLVYEDRTSNAYSESFNIYFNCNLTLPNIKSVVKLPTFTFNNQLSSYLLELDNTNSSFFYRYPKITDAFSCSTNTTLIRCVVVDQTPPYLKVQLNLVSTGLSAQADDYFLAYSQQLIDPLILYLSSPTGNSQTKTTAPAFMTPSWQANLNVRSAIYPLGSDPNPTTAILSSTENILFITNTSRDTNLLYFAVYGQEQVTFNNSGYIPMYGPLLSDGSTMNYMLIMPPLNSSWASYHMILDAYTNAVITPTRNYSMATQVPLNYFNQTSSQLNNTYWVFGFKTDTPCKDSFQFGDMNSGLMSLKLPLPFGLVNKTDDSPTYDTLFAVPMLYKNSVATQMYCSDLGLPTRNTQIPHPIYPAGKISNTSVLYLDSFEVVPFSFNSMLLRFRVVSSNQFMQISIGRQKDVLVTYKDRMNGTIYDGSYEVEITFGYLDYKGRSNYSSYFPFTIYDVLSNSFDYHQGDPTQKNSIYIPLEDTNNIFSLNSFSNFGFATPTINLDTFVGSSTNSIGNRLTFILNPKNGSQIHKSFVPTLQFNHGHGNIQQFQGSFDPVLSKATIDFSVPRYLAPGVLSYSLFLPYEFTFETLNSILPNAKLLIINTITKIDQLPPYISRVSRIMDETLTSYTTLSWNFTIIDEYNGFDVGQVIVQGEMDYKPFIFELSSDTLVKGDRYNGTHQIIISIPKPCFPGSYSIIDMELIDRGGYVSRMNSPPTTYETNDQRKGYYLDPFYGFIDLRLENLTTSDIFCRQFLDRVAPTLISLSIVGPPTIDTGSSARSFSVNLQVVDTVMGSGISLRNLPILYVTTPLYGLDTIGYEAQLLSYNSVTTIANYTVPITLPYGYGAVDSMIHLSVYGLVDQLFNYRGYPSTLLPTSTVKVTRSIIPIFENYYYTQGDKIVDITIRGKAFGDPNSLPANCTISHHDFALKYYTAPLAQGYTFLVFTYDLSIGSMSISCTFGSQSSNALAISSPYPPSPTNAPTIAPTNAPVITCLNDCSNRGTCISYNICNCTKPYKGSDCSQIDSGGGPPPVDNNHPTTNYTSIGSVIEIVAIVEKTVFGDTFAYHSLEGNTSWAYSNATLPTDVNTKYIYSHAINNSLSTLVNVTIQWFNEPTSFEFAGQTIIMDQSTAKYSIYLDKYPFDQMTNSLQVIMRLTVNGQQDDGCASIQTDNGQSTDNIKWISLRVNDKILYTNFATLAEVDNRNISSIRSSLLTDNLEPPTNDQASTMVAINVPQFSQYIILDPDISFLIDPDGGKGEGSLSKCSPSKDEGLSTVKIIGIAVGAGVFGLSMAAAVSYVLIKKYKLLKEKKNMDYKLKNVNHNYDD</sequence>
<dbReference type="InterPro" id="IPR055462">
    <property type="entry name" value="DUF7034"/>
</dbReference>
<proteinExistence type="predicted"/>